<evidence type="ECO:0000313" key="4">
    <source>
        <dbReference type="Proteomes" id="UP000307808"/>
    </source>
</evidence>
<dbReference type="Gene3D" id="3.40.390.10">
    <property type="entry name" value="Collagenase (Catalytic Domain)"/>
    <property type="match status" value="1"/>
</dbReference>
<dbReference type="SMART" id="SM00235">
    <property type="entry name" value="ZnMc"/>
    <property type="match status" value="1"/>
</dbReference>
<dbReference type="Pfam" id="PF13688">
    <property type="entry name" value="Reprolysin_5"/>
    <property type="match status" value="1"/>
</dbReference>
<accession>A0A4U2YH30</accession>
<gene>
    <name evidence="3" type="ORF">FC770_15985</name>
</gene>
<dbReference type="AlphaFoldDB" id="A0A4U2YH30"/>
<organism evidence="3 4">
    <name type="scientific">Nocardioides jishulii</name>
    <dbReference type="NCBI Taxonomy" id="2575440"/>
    <lineage>
        <taxon>Bacteria</taxon>
        <taxon>Bacillati</taxon>
        <taxon>Actinomycetota</taxon>
        <taxon>Actinomycetes</taxon>
        <taxon>Propionibacteriales</taxon>
        <taxon>Nocardioidaceae</taxon>
        <taxon>Nocardioides</taxon>
    </lineage>
</organism>
<feature type="domain" description="Peptidase metallopeptidase" evidence="2">
    <location>
        <begin position="114"/>
        <end position="270"/>
    </location>
</feature>
<name>A0A4U2YH30_9ACTN</name>
<dbReference type="GO" id="GO:0006508">
    <property type="term" value="P:proteolysis"/>
    <property type="evidence" value="ECO:0007669"/>
    <property type="project" value="InterPro"/>
</dbReference>
<feature type="signal peptide" evidence="1">
    <location>
        <begin position="1"/>
        <end position="28"/>
    </location>
</feature>
<evidence type="ECO:0000256" key="1">
    <source>
        <dbReference type="SAM" id="SignalP"/>
    </source>
</evidence>
<keyword evidence="4" id="KW-1185">Reference proteome</keyword>
<evidence type="ECO:0000259" key="2">
    <source>
        <dbReference type="SMART" id="SM00235"/>
    </source>
</evidence>
<proteinExistence type="predicted"/>
<dbReference type="RefSeq" id="WP_137067322.1">
    <property type="nucleotide sequence ID" value="NZ_CP040748.1"/>
</dbReference>
<dbReference type="EMBL" id="SZPY01000005">
    <property type="protein sequence ID" value="TKI60308.1"/>
    <property type="molecule type" value="Genomic_DNA"/>
</dbReference>
<dbReference type="InterPro" id="IPR006026">
    <property type="entry name" value="Peptidase_Metallo"/>
</dbReference>
<protein>
    <submittedName>
        <fullName evidence="3">Peptidase M16</fullName>
    </submittedName>
</protein>
<dbReference type="InterPro" id="IPR024079">
    <property type="entry name" value="MetalloPept_cat_dom_sf"/>
</dbReference>
<dbReference type="GO" id="GO:0008237">
    <property type="term" value="F:metallopeptidase activity"/>
    <property type="evidence" value="ECO:0007669"/>
    <property type="project" value="InterPro"/>
</dbReference>
<dbReference type="SUPFAM" id="SSF55486">
    <property type="entry name" value="Metalloproteases ('zincins'), catalytic domain"/>
    <property type="match status" value="1"/>
</dbReference>
<dbReference type="GO" id="GO:0008270">
    <property type="term" value="F:zinc ion binding"/>
    <property type="evidence" value="ECO:0007669"/>
    <property type="project" value="InterPro"/>
</dbReference>
<dbReference type="Proteomes" id="UP000307808">
    <property type="component" value="Unassembled WGS sequence"/>
</dbReference>
<comment type="caution">
    <text evidence="3">The sequence shown here is derived from an EMBL/GenBank/DDBJ whole genome shotgun (WGS) entry which is preliminary data.</text>
</comment>
<dbReference type="OrthoDB" id="5289073at2"/>
<feature type="chain" id="PRO_5020467743" evidence="1">
    <location>
        <begin position="29"/>
        <end position="293"/>
    </location>
</feature>
<reference evidence="3 4" key="1">
    <citation type="submission" date="2019-04" db="EMBL/GenBank/DDBJ databases">
        <authorList>
            <person name="Dong K."/>
        </authorList>
    </citation>
    <scope>NUCLEOTIDE SEQUENCE [LARGE SCALE GENOMIC DNA]</scope>
    <source>
        <strain evidence="4">dk3543</strain>
    </source>
</reference>
<evidence type="ECO:0000313" key="3">
    <source>
        <dbReference type="EMBL" id="TKI60308.1"/>
    </source>
</evidence>
<keyword evidence="1" id="KW-0732">Signal</keyword>
<sequence length="293" mass="31800">MHFRRITATVAATAAAGAMALAATPALSASKGFAAEDKAAPSFKKYVKQVHRDADGQFIVNGDEPIAGRRALKSYYFSMTGKKLRAQRTNAQTTKRALVGTRDQGLIINRYGGRDDKWSATTARNLTYCVSTRFGTRQSTIINAMANGAAIWEGASSGVNFVYVSSQNANCTTRNTSVVFSVEPTTTSSYIARAFFPSSSKSSRNILVNATSLVNSGSWTPANIMAHELGHTLGFRHEHTRPEAGTCFEDNNWRALTPYDNRSIMHYPQCNGGSSNLTFSSYDRTGVRAVYGS</sequence>